<dbReference type="OrthoDB" id="4150765at2759"/>
<feature type="compositionally biased region" description="Polar residues" evidence="2">
    <location>
        <begin position="120"/>
        <end position="134"/>
    </location>
</feature>
<feature type="region of interest" description="Disordered" evidence="2">
    <location>
        <begin position="260"/>
        <end position="283"/>
    </location>
</feature>
<organism evidence="5 6">
    <name type="scientific">Aspergillus sclerotialis</name>
    <dbReference type="NCBI Taxonomy" id="2070753"/>
    <lineage>
        <taxon>Eukaryota</taxon>
        <taxon>Fungi</taxon>
        <taxon>Dikarya</taxon>
        <taxon>Ascomycota</taxon>
        <taxon>Pezizomycotina</taxon>
        <taxon>Eurotiomycetes</taxon>
        <taxon>Eurotiomycetidae</taxon>
        <taxon>Eurotiales</taxon>
        <taxon>Aspergillaceae</taxon>
        <taxon>Aspergillus</taxon>
        <taxon>Aspergillus subgen. Polypaecilum</taxon>
    </lineage>
</organism>
<feature type="region of interest" description="Disordered" evidence="2">
    <location>
        <begin position="146"/>
        <end position="205"/>
    </location>
</feature>
<dbReference type="InterPro" id="IPR027417">
    <property type="entry name" value="P-loop_NTPase"/>
</dbReference>
<dbReference type="PANTHER" id="PTHR18884">
    <property type="entry name" value="SEPTIN"/>
    <property type="match status" value="1"/>
</dbReference>
<dbReference type="PROSITE" id="PS51719">
    <property type="entry name" value="G_SEPTIN"/>
    <property type="match status" value="1"/>
</dbReference>
<dbReference type="Proteomes" id="UP000266188">
    <property type="component" value="Unassembled WGS sequence"/>
</dbReference>
<dbReference type="SUPFAM" id="SSF52540">
    <property type="entry name" value="P-loop containing nucleoside triphosphate hydrolases"/>
    <property type="match status" value="1"/>
</dbReference>
<keyword evidence="3" id="KW-0812">Transmembrane</keyword>
<keyword evidence="1" id="KW-0547">Nucleotide-binding</keyword>
<feature type="compositionally biased region" description="Polar residues" evidence="2">
    <location>
        <begin position="193"/>
        <end position="204"/>
    </location>
</feature>
<accession>A0A3A2ZSD4</accession>
<protein>
    <recommendedName>
        <fullName evidence="4">Septin-type G domain-containing protein</fullName>
    </recommendedName>
</protein>
<dbReference type="Pfam" id="PF20571">
    <property type="entry name" value="DUF6780"/>
    <property type="match status" value="1"/>
</dbReference>
<dbReference type="Pfam" id="PF00735">
    <property type="entry name" value="Septin"/>
    <property type="match status" value="1"/>
</dbReference>
<sequence length="730" mass="80760">MRPPISDLTSSRSRKSSFEQPRSEPRSGVPSTFFLSRSSGYDYFAESSPDDSDTSRDSMYGVQSLDETVQEASLAASQSEFVPPVINGTEPHSQPDNLNDNDDSRSRPTFRTSERLSPSKPFNPQQHCSDNILSSPLTPFNLSFQNASSSLPSSPKSTSNNSLRPLDDISITDDLSSQAVASGEEDNDPVEALTSNPDTVSQLIMPSIRMPTRRPFTERGKAMGRLKVAVAGSPGSGKTSLIKSLVQACEDIVHIDPLFPLSPDHRHRRSHPQSRHDHSQSSPVISEFYASTKPYPSWWTDLEDSRVLRRRKSTGDIILERNLCFVDTPQSSLNQNGQTDAIVQYIRQQLLRTFSALDSSMIDFQNMLAGNGGSQVDAILYLISEETLVRDIECMRKLCDLTNIIPVIAKADLLSSNQISSLKSLFNKQAECTALKTFNFGDLPPEGANELGPLPPFAVSSAKSNDDDTMDASTLMSPDYVQPLAPSELCLLAQKLFDRDNISWMRHSAAKKLAQKHWQAYRSQDTAQGSSFVNGQSSVSGFISPNSSVYTGSLVSLPGTSSPSYTLARITDYTHREEMVAQVRLAKWALDLQQSLQNERERYAALSKGDRAIWLAEQLNESVMDGSLVPVSQTPGVHDFHISTEKRAGGFMVRPSNGQRMEYHTSRLSPHDPLGVVWWTDDLKRRGWAIVQIVGGFGVVGGLTLWLAKTWGLQMRNLSEWNFHWCGTNG</sequence>
<feature type="transmembrane region" description="Helical" evidence="3">
    <location>
        <begin position="687"/>
        <end position="708"/>
    </location>
</feature>
<keyword evidence="3" id="KW-1133">Transmembrane helix</keyword>
<comment type="similarity">
    <text evidence="1">Belongs to the TRAFAC class TrmE-Era-EngA-EngB-Septin-like GTPase superfamily. Septin GTPase family.</text>
</comment>
<name>A0A3A2ZSD4_9EURO</name>
<keyword evidence="1" id="KW-0342">GTP-binding</keyword>
<evidence type="ECO:0000256" key="1">
    <source>
        <dbReference type="RuleBase" id="RU004560"/>
    </source>
</evidence>
<evidence type="ECO:0000259" key="4">
    <source>
        <dbReference type="PROSITE" id="PS51719"/>
    </source>
</evidence>
<proteinExistence type="inferred from homology"/>
<dbReference type="STRING" id="2070753.A0A3A2ZSD4"/>
<keyword evidence="3" id="KW-0472">Membrane</keyword>
<dbReference type="EMBL" id="MVGC01000030">
    <property type="protein sequence ID" value="RJE26059.1"/>
    <property type="molecule type" value="Genomic_DNA"/>
</dbReference>
<keyword evidence="6" id="KW-1185">Reference proteome</keyword>
<reference evidence="6" key="1">
    <citation type="submission" date="2017-02" db="EMBL/GenBank/DDBJ databases">
        <authorList>
            <person name="Tafer H."/>
            <person name="Lopandic K."/>
        </authorList>
    </citation>
    <scope>NUCLEOTIDE SEQUENCE [LARGE SCALE GENOMIC DNA]</scope>
    <source>
        <strain evidence="6">CBS 366.77</strain>
    </source>
</reference>
<feature type="region of interest" description="Disordered" evidence="2">
    <location>
        <begin position="1"/>
        <end position="33"/>
    </location>
</feature>
<dbReference type="Gene3D" id="3.40.50.300">
    <property type="entry name" value="P-loop containing nucleotide triphosphate hydrolases"/>
    <property type="match status" value="1"/>
</dbReference>
<feature type="region of interest" description="Disordered" evidence="2">
    <location>
        <begin position="68"/>
        <end position="134"/>
    </location>
</feature>
<dbReference type="AlphaFoldDB" id="A0A3A2ZSD4"/>
<evidence type="ECO:0000256" key="3">
    <source>
        <dbReference type="SAM" id="Phobius"/>
    </source>
</evidence>
<comment type="caution">
    <text evidence="5">The sequence shown here is derived from an EMBL/GenBank/DDBJ whole genome shotgun (WGS) entry which is preliminary data.</text>
</comment>
<evidence type="ECO:0000313" key="5">
    <source>
        <dbReference type="EMBL" id="RJE26059.1"/>
    </source>
</evidence>
<feature type="compositionally biased region" description="Polar residues" evidence="2">
    <location>
        <begin position="68"/>
        <end position="80"/>
    </location>
</feature>
<evidence type="ECO:0000256" key="2">
    <source>
        <dbReference type="SAM" id="MobiDB-lite"/>
    </source>
</evidence>
<feature type="domain" description="Septin-type G" evidence="4">
    <location>
        <begin position="222"/>
        <end position="528"/>
    </location>
</feature>
<evidence type="ECO:0000313" key="6">
    <source>
        <dbReference type="Proteomes" id="UP000266188"/>
    </source>
</evidence>
<gene>
    <name evidence="5" type="ORF">PHISCL_01584</name>
</gene>
<dbReference type="InterPro" id="IPR030379">
    <property type="entry name" value="G_SEPTIN_dom"/>
</dbReference>
<dbReference type="InterPro" id="IPR046707">
    <property type="entry name" value="DUF6780"/>
</dbReference>
<feature type="compositionally biased region" description="Low complexity" evidence="2">
    <location>
        <begin position="148"/>
        <end position="177"/>
    </location>
</feature>
<dbReference type="GO" id="GO:0005525">
    <property type="term" value="F:GTP binding"/>
    <property type="evidence" value="ECO:0007669"/>
    <property type="project" value="UniProtKB-KW"/>
</dbReference>